<evidence type="ECO:0000313" key="1">
    <source>
        <dbReference type="EMBL" id="JAH41002.1"/>
    </source>
</evidence>
<protein>
    <submittedName>
        <fullName evidence="1">Uncharacterized protein</fullName>
    </submittedName>
</protein>
<name>A0A0E9SID1_ANGAN</name>
<dbReference type="EMBL" id="GBXM01067575">
    <property type="protein sequence ID" value="JAH41002.1"/>
    <property type="molecule type" value="Transcribed_RNA"/>
</dbReference>
<reference evidence="1" key="2">
    <citation type="journal article" date="2015" name="Fish Shellfish Immunol.">
        <title>Early steps in the European eel (Anguilla anguilla)-Vibrio vulnificus interaction in the gills: Role of the RtxA13 toxin.</title>
        <authorList>
            <person name="Callol A."/>
            <person name="Pajuelo D."/>
            <person name="Ebbesson L."/>
            <person name="Teles M."/>
            <person name="MacKenzie S."/>
            <person name="Amaro C."/>
        </authorList>
    </citation>
    <scope>NUCLEOTIDE SEQUENCE</scope>
</reference>
<dbReference type="AlphaFoldDB" id="A0A0E9SID1"/>
<reference evidence="1" key="1">
    <citation type="submission" date="2014-11" db="EMBL/GenBank/DDBJ databases">
        <authorList>
            <person name="Amaro Gonzalez C."/>
        </authorList>
    </citation>
    <scope>NUCLEOTIDE SEQUENCE</scope>
</reference>
<organism evidence="1">
    <name type="scientific">Anguilla anguilla</name>
    <name type="common">European freshwater eel</name>
    <name type="synonym">Muraena anguilla</name>
    <dbReference type="NCBI Taxonomy" id="7936"/>
    <lineage>
        <taxon>Eukaryota</taxon>
        <taxon>Metazoa</taxon>
        <taxon>Chordata</taxon>
        <taxon>Craniata</taxon>
        <taxon>Vertebrata</taxon>
        <taxon>Euteleostomi</taxon>
        <taxon>Actinopterygii</taxon>
        <taxon>Neopterygii</taxon>
        <taxon>Teleostei</taxon>
        <taxon>Anguilliformes</taxon>
        <taxon>Anguillidae</taxon>
        <taxon>Anguilla</taxon>
    </lineage>
</organism>
<sequence>MAYHGVNLCLRTLVKYILLIQDYPEDPRAFGPKGTEVLQNLTKYF</sequence>
<accession>A0A0E9SID1</accession>
<proteinExistence type="predicted"/>